<evidence type="ECO:0000256" key="1">
    <source>
        <dbReference type="ARBA" id="ARBA00010333"/>
    </source>
</evidence>
<dbReference type="PANTHER" id="PTHR35936">
    <property type="entry name" value="MEMBRANE-BOUND LYTIC MUREIN TRANSGLYCOSYLASE F"/>
    <property type="match status" value="1"/>
</dbReference>
<reference evidence="2 3" key="1">
    <citation type="submission" date="2024-06" db="EMBL/GenBank/DDBJ databases">
        <authorList>
            <person name="Steensen K."/>
            <person name="Seneca J."/>
            <person name="Bartlau N."/>
            <person name="Yu A.X."/>
            <person name="Polz M.F."/>
        </authorList>
    </citation>
    <scope>NUCLEOTIDE SEQUENCE [LARGE SCALE GENOMIC DNA]</scope>
    <source>
        <strain evidence="2 3">1F146</strain>
    </source>
</reference>
<dbReference type="SUPFAM" id="SSF53850">
    <property type="entry name" value="Periplasmic binding protein-like II"/>
    <property type="match status" value="1"/>
</dbReference>
<dbReference type="RefSeq" id="WP_371726473.1">
    <property type="nucleotide sequence ID" value="NZ_JBGOOS010000003.1"/>
</dbReference>
<dbReference type="Proteomes" id="UP001569151">
    <property type="component" value="Unassembled WGS sequence"/>
</dbReference>
<gene>
    <name evidence="2" type="ORF">ACED39_04445</name>
</gene>
<comment type="caution">
    <text evidence="2">The sequence shown here is derived from an EMBL/GenBank/DDBJ whole genome shotgun (WGS) entry which is preliminary data.</text>
</comment>
<sequence length="274" mass="31372">MLMFIRFSSCWVTATILSFGVITPAHSKIEMVTFGFPPYSMPAIDDKPIGPFVEIVNDVCVQLVISCEIGYWPNRRAKMLVNTGQATAIFPMGWNKQRVSKYFFSVPIIVSEYGFFINKDAMQPIKSLSDLQNLTVAVFSPSNTFSSLLTLQQEIVKLGYKPFDIAEQTDASEILIHLLDKNRVDAYYSNRDVGEFKAKTLGLGNITYSFNHRDVLYFIAFSKNYVSQDFIRRFNRSLLNYMSTNPNYYSILLKYQLSPAPVTDEILDKYNILR</sequence>
<organism evidence="2 3">
    <name type="scientific">Vibrio bivalvicida</name>
    <dbReference type="NCBI Taxonomy" id="1276888"/>
    <lineage>
        <taxon>Bacteria</taxon>
        <taxon>Pseudomonadati</taxon>
        <taxon>Pseudomonadota</taxon>
        <taxon>Gammaproteobacteria</taxon>
        <taxon>Vibrionales</taxon>
        <taxon>Vibrionaceae</taxon>
        <taxon>Vibrio</taxon>
        <taxon>Vibrio oreintalis group</taxon>
    </lineage>
</organism>
<evidence type="ECO:0000313" key="2">
    <source>
        <dbReference type="EMBL" id="MEZ8208018.1"/>
    </source>
</evidence>
<proteinExistence type="inferred from homology"/>
<accession>A0ABV4MEN7</accession>
<comment type="similarity">
    <text evidence="1">Belongs to the bacterial solute-binding protein 3 family.</text>
</comment>
<dbReference type="Gene3D" id="3.40.190.10">
    <property type="entry name" value="Periplasmic binding protein-like II"/>
    <property type="match status" value="2"/>
</dbReference>
<protein>
    <submittedName>
        <fullName evidence="2">Substrate-binding periplasmic protein</fullName>
    </submittedName>
</protein>
<dbReference type="EMBL" id="JBGOOS010000003">
    <property type="protein sequence ID" value="MEZ8208018.1"/>
    <property type="molecule type" value="Genomic_DNA"/>
</dbReference>
<dbReference type="PANTHER" id="PTHR35936:SF25">
    <property type="entry name" value="ABC TRANSPORTER SUBSTRATE-BINDING PROTEIN"/>
    <property type="match status" value="1"/>
</dbReference>
<keyword evidence="3" id="KW-1185">Reference proteome</keyword>
<evidence type="ECO:0000313" key="3">
    <source>
        <dbReference type="Proteomes" id="UP001569151"/>
    </source>
</evidence>
<name>A0ABV4MEN7_9VIBR</name>